<dbReference type="Gene3D" id="1.10.8.10">
    <property type="entry name" value="DNA helicase RuvA subunit, C-terminal domain"/>
    <property type="match status" value="1"/>
</dbReference>
<dbReference type="InterPro" id="IPR040758">
    <property type="entry name" value="PrmC_N"/>
</dbReference>
<organism evidence="8 9">
    <name type="scientific">Idiomarina baltica</name>
    <dbReference type="NCBI Taxonomy" id="190892"/>
    <lineage>
        <taxon>Bacteria</taxon>
        <taxon>Pseudomonadati</taxon>
        <taxon>Pseudomonadota</taxon>
        <taxon>Gammaproteobacteria</taxon>
        <taxon>Alteromonadales</taxon>
        <taxon>Idiomarinaceae</taxon>
        <taxon>Idiomarina</taxon>
    </lineage>
</organism>
<dbReference type="InterPro" id="IPR004556">
    <property type="entry name" value="HemK-like"/>
</dbReference>
<dbReference type="Gene3D" id="3.40.50.150">
    <property type="entry name" value="Vaccinia Virus protein VP39"/>
    <property type="match status" value="1"/>
</dbReference>
<dbReference type="Pfam" id="PF17827">
    <property type="entry name" value="PrmC_N"/>
    <property type="match status" value="1"/>
</dbReference>
<dbReference type="GO" id="GO:0003676">
    <property type="term" value="F:nucleic acid binding"/>
    <property type="evidence" value="ECO:0007669"/>
    <property type="project" value="InterPro"/>
</dbReference>
<evidence type="ECO:0000256" key="2">
    <source>
        <dbReference type="ARBA" id="ARBA00022679"/>
    </source>
</evidence>
<dbReference type="STRING" id="314276.OS145_12639"/>
<evidence type="ECO:0000313" key="9">
    <source>
        <dbReference type="Proteomes" id="UP000262878"/>
    </source>
</evidence>
<dbReference type="InterPro" id="IPR029063">
    <property type="entry name" value="SAM-dependent_MTases_sf"/>
</dbReference>
<dbReference type="EC" id="2.1.1.297" evidence="5"/>
<dbReference type="PROSITE" id="PS00092">
    <property type="entry name" value="N6_MTASE"/>
    <property type="match status" value="1"/>
</dbReference>
<dbReference type="Proteomes" id="UP000262878">
    <property type="component" value="Unassembled WGS sequence"/>
</dbReference>
<dbReference type="NCBIfam" id="TIGR00536">
    <property type="entry name" value="hemK_fam"/>
    <property type="match status" value="1"/>
</dbReference>
<reference evidence="8 9" key="1">
    <citation type="journal article" date="2018" name="Nat. Biotechnol.">
        <title>A standardized bacterial taxonomy based on genome phylogeny substantially revises the tree of life.</title>
        <authorList>
            <person name="Parks D.H."/>
            <person name="Chuvochina M."/>
            <person name="Waite D.W."/>
            <person name="Rinke C."/>
            <person name="Skarshewski A."/>
            <person name="Chaumeil P.A."/>
            <person name="Hugenholtz P."/>
        </authorList>
    </citation>
    <scope>NUCLEOTIDE SEQUENCE [LARGE SCALE GENOMIC DNA]</scope>
    <source>
        <strain evidence="8">UBA9360</strain>
    </source>
</reference>
<keyword evidence="3 5" id="KW-0949">S-adenosyl-L-methionine</keyword>
<feature type="binding site" evidence="5">
    <location>
        <position position="188"/>
    </location>
    <ligand>
        <name>S-adenosyl-L-methionine</name>
        <dbReference type="ChEBI" id="CHEBI:59789"/>
    </ligand>
</feature>
<dbReference type="HAMAP" id="MF_02126">
    <property type="entry name" value="RF_methyltr_PrmC"/>
    <property type="match status" value="1"/>
</dbReference>
<sequence>MNLSIEDALKWARQQLATDSDSADAQVDSRVLLSYLLDKPLSYFMTWPERRLTDAQFQQLQNWVARRCRGEPVAYIVGEREFWSLSLAVDKSTLIPRPDTECLVETALSLSLPADARVLDLGTGTGAIALALKSERPDWQVTAVDWSASAVSLAQRNARRLGLAVEVLHSNWFDSLAERSVYDLIVSNPPYIAEDDAHLAQGDVRFEPRSALVAERAGIADLHHIAEQGHAYLKPNGWLLMEHGWQQAQAVITLLREFGYKNVNIWRDYGNVERITGGQKVK</sequence>
<dbReference type="CDD" id="cd02440">
    <property type="entry name" value="AdoMet_MTases"/>
    <property type="match status" value="1"/>
</dbReference>
<comment type="similarity">
    <text evidence="5">Belongs to the protein N5-glutamine methyltransferase family. PrmC subfamily.</text>
</comment>
<feature type="domain" description="Methyltransferase small" evidence="6">
    <location>
        <begin position="112"/>
        <end position="197"/>
    </location>
</feature>
<dbReference type="GO" id="GO:0102559">
    <property type="term" value="F:peptide chain release factor N(5)-glutamine methyltransferase activity"/>
    <property type="evidence" value="ECO:0007669"/>
    <property type="project" value="UniProtKB-EC"/>
</dbReference>
<evidence type="ECO:0000256" key="4">
    <source>
        <dbReference type="ARBA" id="ARBA00048391"/>
    </source>
</evidence>
<protein>
    <recommendedName>
        <fullName evidence="5">Release factor glutamine methyltransferase</fullName>
        <shortName evidence="5">RF MTase</shortName>
        <ecNumber evidence="5">2.1.1.297</ecNumber>
    </recommendedName>
    <alternativeName>
        <fullName evidence="5">N5-glutamine methyltransferase PrmC</fullName>
    </alternativeName>
    <alternativeName>
        <fullName evidence="5">Protein-(glutamine-N5) MTase PrmC</fullName>
    </alternativeName>
    <alternativeName>
        <fullName evidence="5">Protein-glutamine N-methyltransferase PrmC</fullName>
    </alternativeName>
</protein>
<dbReference type="PANTHER" id="PTHR18895:SF74">
    <property type="entry name" value="MTRF1L RELEASE FACTOR GLUTAMINE METHYLTRANSFERASE"/>
    <property type="match status" value="1"/>
</dbReference>
<keyword evidence="1 5" id="KW-0489">Methyltransferase</keyword>
<evidence type="ECO:0000256" key="1">
    <source>
        <dbReference type="ARBA" id="ARBA00022603"/>
    </source>
</evidence>
<comment type="catalytic activity">
    <reaction evidence="4 5">
        <text>L-glutaminyl-[peptide chain release factor] + S-adenosyl-L-methionine = N(5)-methyl-L-glutaminyl-[peptide chain release factor] + S-adenosyl-L-homocysteine + H(+)</text>
        <dbReference type="Rhea" id="RHEA:42896"/>
        <dbReference type="Rhea" id="RHEA-COMP:10271"/>
        <dbReference type="Rhea" id="RHEA-COMP:10272"/>
        <dbReference type="ChEBI" id="CHEBI:15378"/>
        <dbReference type="ChEBI" id="CHEBI:30011"/>
        <dbReference type="ChEBI" id="CHEBI:57856"/>
        <dbReference type="ChEBI" id="CHEBI:59789"/>
        <dbReference type="ChEBI" id="CHEBI:61891"/>
        <dbReference type="EC" id="2.1.1.297"/>
    </reaction>
</comment>
<dbReference type="NCBIfam" id="TIGR03534">
    <property type="entry name" value="RF_mod_PrmC"/>
    <property type="match status" value="1"/>
</dbReference>
<feature type="domain" description="Release factor glutamine methyltransferase N-terminal" evidence="7">
    <location>
        <begin position="7"/>
        <end position="78"/>
    </location>
</feature>
<dbReference type="Pfam" id="PF05175">
    <property type="entry name" value="MTS"/>
    <property type="match status" value="1"/>
</dbReference>
<feature type="binding site" evidence="5">
    <location>
        <begin position="122"/>
        <end position="126"/>
    </location>
    <ligand>
        <name>S-adenosyl-L-methionine</name>
        <dbReference type="ChEBI" id="CHEBI:59789"/>
    </ligand>
</feature>
<dbReference type="FunFam" id="3.40.50.150:FF:000053">
    <property type="entry name" value="Release factor glutamine methyltransferase"/>
    <property type="match status" value="1"/>
</dbReference>
<dbReference type="SUPFAM" id="SSF53335">
    <property type="entry name" value="S-adenosyl-L-methionine-dependent methyltransferases"/>
    <property type="match status" value="1"/>
</dbReference>
<dbReference type="InterPro" id="IPR007848">
    <property type="entry name" value="Small_mtfrase_dom"/>
</dbReference>
<comment type="function">
    <text evidence="5">Methylates the class 1 translation termination release factors RF1/PrfA and RF2/PrfB on the glutamine residue of the universally conserved GGQ motif.</text>
</comment>
<dbReference type="PANTHER" id="PTHR18895">
    <property type="entry name" value="HEMK METHYLTRANSFERASE"/>
    <property type="match status" value="1"/>
</dbReference>
<evidence type="ECO:0000256" key="3">
    <source>
        <dbReference type="ARBA" id="ARBA00022691"/>
    </source>
</evidence>
<dbReference type="AlphaFoldDB" id="A0A348WM97"/>
<dbReference type="InterPro" id="IPR019874">
    <property type="entry name" value="RF_methyltr_PrmC"/>
</dbReference>
<comment type="caution">
    <text evidence="8">The sequence shown here is derived from an EMBL/GenBank/DDBJ whole genome shotgun (WGS) entry which is preliminary data.</text>
</comment>
<dbReference type="InterPro" id="IPR002052">
    <property type="entry name" value="DNA_methylase_N6_adenine_CS"/>
</dbReference>
<feature type="binding site" evidence="5">
    <location>
        <begin position="188"/>
        <end position="191"/>
    </location>
    <ligand>
        <name>substrate</name>
    </ligand>
</feature>
<evidence type="ECO:0000259" key="6">
    <source>
        <dbReference type="Pfam" id="PF05175"/>
    </source>
</evidence>
<proteinExistence type="inferred from homology"/>
<gene>
    <name evidence="5 8" type="primary">prmC</name>
    <name evidence="8" type="ORF">DCR58_02605</name>
</gene>
<feature type="binding site" evidence="5">
    <location>
        <position position="145"/>
    </location>
    <ligand>
        <name>S-adenosyl-L-methionine</name>
        <dbReference type="ChEBI" id="CHEBI:59789"/>
    </ligand>
</feature>
<dbReference type="EMBL" id="DMUP01000054">
    <property type="protein sequence ID" value="HAR55659.1"/>
    <property type="molecule type" value="Genomic_DNA"/>
</dbReference>
<name>A0A348WM97_9GAMM</name>
<accession>A0A348WM97</accession>
<dbReference type="GO" id="GO:0032259">
    <property type="term" value="P:methylation"/>
    <property type="evidence" value="ECO:0007669"/>
    <property type="project" value="UniProtKB-KW"/>
</dbReference>
<dbReference type="InterPro" id="IPR050320">
    <property type="entry name" value="N5-glutamine_MTase"/>
</dbReference>
<feature type="binding site" evidence="5">
    <location>
        <position position="172"/>
    </location>
    <ligand>
        <name>S-adenosyl-L-methionine</name>
        <dbReference type="ChEBI" id="CHEBI:59789"/>
    </ligand>
</feature>
<keyword evidence="2 5" id="KW-0808">Transferase</keyword>
<evidence type="ECO:0000256" key="5">
    <source>
        <dbReference type="HAMAP-Rule" id="MF_02126"/>
    </source>
</evidence>
<evidence type="ECO:0000259" key="7">
    <source>
        <dbReference type="Pfam" id="PF17827"/>
    </source>
</evidence>
<evidence type="ECO:0000313" key="8">
    <source>
        <dbReference type="EMBL" id="HAR55659.1"/>
    </source>
</evidence>